<protein>
    <recommendedName>
        <fullName evidence="4">Large polyvalent protein associated domain-containing protein</fullName>
    </recommendedName>
</protein>
<organism evidence="2 3">
    <name type="scientific">Kribbella orskensis</name>
    <dbReference type="NCBI Taxonomy" id="2512216"/>
    <lineage>
        <taxon>Bacteria</taxon>
        <taxon>Bacillati</taxon>
        <taxon>Actinomycetota</taxon>
        <taxon>Actinomycetes</taxon>
        <taxon>Propionibacteriales</taxon>
        <taxon>Kribbellaceae</taxon>
        <taxon>Kribbella</taxon>
    </lineage>
</organism>
<dbReference type="EMBL" id="SLWM01000011">
    <property type="protein sequence ID" value="TCO18904.1"/>
    <property type="molecule type" value="Genomic_DNA"/>
</dbReference>
<name>A0ABY2BG04_9ACTN</name>
<reference evidence="2 3" key="1">
    <citation type="journal article" date="2015" name="Stand. Genomic Sci.">
        <title>Genomic Encyclopedia of Bacterial and Archaeal Type Strains, Phase III: the genomes of soil and plant-associated and newly described type strains.</title>
        <authorList>
            <person name="Whitman W.B."/>
            <person name="Woyke T."/>
            <person name="Klenk H.P."/>
            <person name="Zhou Y."/>
            <person name="Lilburn T.G."/>
            <person name="Beck B.J."/>
            <person name="De Vos P."/>
            <person name="Vandamme P."/>
            <person name="Eisen J.A."/>
            <person name="Garrity G."/>
            <person name="Hugenholtz P."/>
            <person name="Kyrpides N.C."/>
        </authorList>
    </citation>
    <scope>NUCLEOTIDE SEQUENCE [LARGE SCALE GENOMIC DNA]</scope>
    <source>
        <strain evidence="2 3">VKM Ac-2538</strain>
    </source>
</reference>
<dbReference type="RefSeq" id="WP_132191461.1">
    <property type="nucleotide sequence ID" value="NZ_SLWM01000011.1"/>
</dbReference>
<gene>
    <name evidence="2" type="ORF">EV644_111142</name>
</gene>
<evidence type="ECO:0000313" key="3">
    <source>
        <dbReference type="Proteomes" id="UP000295818"/>
    </source>
</evidence>
<feature type="region of interest" description="Disordered" evidence="1">
    <location>
        <begin position="256"/>
        <end position="285"/>
    </location>
</feature>
<dbReference type="Proteomes" id="UP000295818">
    <property type="component" value="Unassembled WGS sequence"/>
</dbReference>
<keyword evidence="3" id="KW-1185">Reference proteome</keyword>
<comment type="caution">
    <text evidence="2">The sequence shown here is derived from an EMBL/GenBank/DDBJ whole genome shotgun (WGS) entry which is preliminary data.</text>
</comment>
<evidence type="ECO:0008006" key="4">
    <source>
        <dbReference type="Google" id="ProtNLM"/>
    </source>
</evidence>
<sequence>MAGNEGMVLIDRSSPVYLEVARLHQIALSLRPGGIDRWNGDLYARSDDKWGGLGRDGTMRLNQDLVLRHLTGGELSDDPAIQGQALSTVLHESTHARSEFDAKYEPNALRLQQSVGLDEGLTETATTDDFETFAQLAGYPDVPKPPVPEYAGAVHATNELLDRASTGEADRRELITTALNSPVMMRWDVLADRIVQNELGDVVPQDPSHQQAARAHLINNMAVPEWHGVQDRPKAGEMVTRLTTESLDRAVAEVREHYQNTPGGAVPRQGPEPGGGCGSGDRPAG</sequence>
<evidence type="ECO:0000256" key="1">
    <source>
        <dbReference type="SAM" id="MobiDB-lite"/>
    </source>
</evidence>
<proteinExistence type="predicted"/>
<accession>A0ABY2BG04</accession>
<evidence type="ECO:0000313" key="2">
    <source>
        <dbReference type="EMBL" id="TCO18904.1"/>
    </source>
</evidence>